<evidence type="ECO:0000313" key="2">
    <source>
        <dbReference type="Proteomes" id="UP000276282"/>
    </source>
</evidence>
<dbReference type="EMBL" id="RBLG01000001">
    <property type="protein sequence ID" value="RKS55879.1"/>
    <property type="molecule type" value="Genomic_DNA"/>
</dbReference>
<name>A0A495PZC7_9FLAO</name>
<dbReference type="Proteomes" id="UP000276282">
    <property type="component" value="Unassembled WGS sequence"/>
</dbReference>
<comment type="caution">
    <text evidence="1">The sequence shown here is derived from an EMBL/GenBank/DDBJ whole genome shotgun (WGS) entry which is preliminary data.</text>
</comment>
<gene>
    <name evidence="1" type="ORF">BC962_0852</name>
</gene>
<keyword evidence="2" id="KW-1185">Reference proteome</keyword>
<dbReference type="RefSeq" id="WP_121344628.1">
    <property type="nucleotide sequence ID" value="NZ_RBLG01000001.1"/>
</dbReference>
<protein>
    <submittedName>
        <fullName evidence="1">Uncharacterized protein</fullName>
    </submittedName>
</protein>
<evidence type="ECO:0000313" key="1">
    <source>
        <dbReference type="EMBL" id="RKS55879.1"/>
    </source>
</evidence>
<organism evidence="1 2">
    <name type="scientific">Gillisia mitskevichiae</name>
    <dbReference type="NCBI Taxonomy" id="270921"/>
    <lineage>
        <taxon>Bacteria</taxon>
        <taxon>Pseudomonadati</taxon>
        <taxon>Bacteroidota</taxon>
        <taxon>Flavobacteriia</taxon>
        <taxon>Flavobacteriales</taxon>
        <taxon>Flavobacteriaceae</taxon>
        <taxon>Gillisia</taxon>
    </lineage>
</organism>
<dbReference type="OrthoDB" id="893108at2"/>
<proteinExistence type="predicted"/>
<reference evidence="1 2" key="1">
    <citation type="submission" date="2018-10" db="EMBL/GenBank/DDBJ databases">
        <title>Genomic Encyclopedia of Archaeal and Bacterial Type Strains, Phase II (KMG-II): from individual species to whole genera.</title>
        <authorList>
            <person name="Goeker M."/>
        </authorList>
    </citation>
    <scope>NUCLEOTIDE SEQUENCE [LARGE SCALE GENOMIC DNA]</scope>
    <source>
        <strain evidence="1 2">DSM 19839</strain>
    </source>
</reference>
<dbReference type="Gene3D" id="3.40.50.2300">
    <property type="match status" value="1"/>
</dbReference>
<dbReference type="AlphaFoldDB" id="A0A495PZC7"/>
<accession>A0A495PZC7</accession>
<sequence length="387" mass="43653">MNKYEVLWVDDNAEEQDAFLESAYLEGINITFFKTSKLGMEELSSKIEYYEAVILDAMVYNETEDEKAGLIGLQNSIKKINSLADCKKIPYFIYSGYIDKDEHSSAREMLADENIFIKGKDNQALFKAIKEAADEQELTQLKHKYPNPFAVCEENYLGAKHFERVLQLIKDIENPENISNPQDGLLPIRKLLEASFDKLNKLGLIPDEIQNGNGAINGASYFLAGSNDQYLYEGKLIHPVIAESIRHLISLTQDASHNNGNKLGADTYLGKANNTFLYQSLCYSLLEVLDYLKPFIDANSVKSINQKKWELVQKTTSLSGEWVSGKITRISSNGYGTFQPDNEDPTLAVLPNKISEFLLKEDQKIEVTTIPSPCGTKTYIKEIKIVE</sequence>